<dbReference type="GeneTree" id="ENSGT01150000286927"/>
<dbReference type="SMART" id="SM00449">
    <property type="entry name" value="SPRY"/>
    <property type="match status" value="1"/>
</dbReference>
<dbReference type="FunFam" id="3.40.50.300:FF:000210">
    <property type="entry name" value="Si:dkey-16p6.1"/>
    <property type="match status" value="1"/>
</dbReference>
<keyword evidence="10" id="KW-1185">Reference proteome</keyword>
<dbReference type="Pfam" id="PF17776">
    <property type="entry name" value="NLRC4_HD2"/>
    <property type="match status" value="1"/>
</dbReference>
<dbReference type="SMART" id="SM00589">
    <property type="entry name" value="PRY"/>
    <property type="match status" value="1"/>
</dbReference>
<keyword evidence="4" id="KW-0677">Repeat</keyword>
<dbReference type="Proteomes" id="UP000694402">
    <property type="component" value="Unassembled WGS sequence"/>
</dbReference>
<dbReference type="GeneID" id="112237786"/>
<feature type="domain" description="NACHT" evidence="8">
    <location>
        <begin position="212"/>
        <end position="346"/>
    </location>
</feature>
<dbReference type="GO" id="GO:0005524">
    <property type="term" value="F:ATP binding"/>
    <property type="evidence" value="ECO:0007669"/>
    <property type="project" value="UniProtKB-KW"/>
</dbReference>
<evidence type="ECO:0000259" key="8">
    <source>
        <dbReference type="PROSITE" id="PS50837"/>
    </source>
</evidence>
<comment type="subcellular location">
    <subcellularLocation>
        <location evidence="1">Cytoplasm</location>
    </subcellularLocation>
</comment>
<evidence type="ECO:0000259" key="7">
    <source>
        <dbReference type="PROSITE" id="PS50188"/>
    </source>
</evidence>
<reference evidence="9" key="2">
    <citation type="submission" date="2025-08" db="UniProtKB">
        <authorList>
            <consortium name="Ensembl"/>
        </authorList>
    </citation>
    <scope>IDENTIFICATION</scope>
</reference>
<evidence type="ECO:0000313" key="9">
    <source>
        <dbReference type="Ensembl" id="ENSOTSP00005110281.1"/>
    </source>
</evidence>
<dbReference type="Ensembl" id="ENSOTST00005151458.1">
    <property type="protein sequence ID" value="ENSOTSP00005110281.1"/>
    <property type="gene ID" value="ENSOTSG00005046041.2"/>
</dbReference>
<dbReference type="GO" id="GO:0005737">
    <property type="term" value="C:cytoplasm"/>
    <property type="evidence" value="ECO:0007669"/>
    <property type="project" value="UniProtKB-SubCell"/>
</dbReference>
<dbReference type="InterPro" id="IPR029495">
    <property type="entry name" value="NACHT-assoc"/>
</dbReference>
<proteinExistence type="predicted"/>
<keyword evidence="3" id="KW-0433">Leucine-rich repeat</keyword>
<evidence type="ECO:0000256" key="1">
    <source>
        <dbReference type="ARBA" id="ARBA00004496"/>
    </source>
</evidence>
<dbReference type="Pfam" id="PF17779">
    <property type="entry name" value="WHD_NOD2"/>
    <property type="match status" value="1"/>
</dbReference>
<dbReference type="InterPro" id="IPR001870">
    <property type="entry name" value="B30.2/SPRY"/>
</dbReference>
<dbReference type="InterPro" id="IPR041075">
    <property type="entry name" value="NOD1/2_WH"/>
</dbReference>
<dbReference type="RefSeq" id="XP_042171496.1">
    <property type="nucleotide sequence ID" value="XM_042315562.1"/>
</dbReference>
<feature type="domain" description="B30.2/SPRY" evidence="7">
    <location>
        <begin position="882"/>
        <end position="1080"/>
    </location>
</feature>
<dbReference type="InterPro" id="IPR041267">
    <property type="entry name" value="NLRP_HD2"/>
</dbReference>
<evidence type="ECO:0000256" key="6">
    <source>
        <dbReference type="ARBA" id="ARBA00022840"/>
    </source>
</evidence>
<dbReference type="SMART" id="SM00368">
    <property type="entry name" value="LRR_RI"/>
    <property type="match status" value="4"/>
</dbReference>
<dbReference type="SMART" id="SM01288">
    <property type="entry name" value="FISNA"/>
    <property type="match status" value="1"/>
</dbReference>
<dbReference type="Pfam" id="PF05729">
    <property type="entry name" value="NACHT"/>
    <property type="match status" value="1"/>
</dbReference>
<accession>A0AAZ3P181</accession>
<dbReference type="InterPro" id="IPR007111">
    <property type="entry name" value="NACHT_NTPase"/>
</dbReference>
<gene>
    <name evidence="9" type="primary">LOC112237786</name>
</gene>
<protein>
    <submittedName>
        <fullName evidence="9">Uncharacterized protein</fullName>
    </submittedName>
</protein>
<dbReference type="AlphaFoldDB" id="A0AAZ3P181"/>
<keyword evidence="6" id="KW-0067">ATP-binding</keyword>
<reference evidence="9" key="3">
    <citation type="submission" date="2025-09" db="UniProtKB">
        <authorList>
            <consortium name="Ensembl"/>
        </authorList>
    </citation>
    <scope>IDENTIFICATION</scope>
</reference>
<dbReference type="InterPro" id="IPR003877">
    <property type="entry name" value="SPRY_dom"/>
</dbReference>
<evidence type="ECO:0000313" key="10">
    <source>
        <dbReference type="Proteomes" id="UP000694402"/>
    </source>
</evidence>
<evidence type="ECO:0000256" key="5">
    <source>
        <dbReference type="ARBA" id="ARBA00022741"/>
    </source>
</evidence>
<dbReference type="Pfam" id="PF13516">
    <property type="entry name" value="LRR_6"/>
    <property type="match status" value="3"/>
</dbReference>
<dbReference type="PROSITE" id="PS50188">
    <property type="entry name" value="B302_SPRY"/>
    <property type="match status" value="1"/>
</dbReference>
<dbReference type="InterPro" id="IPR006574">
    <property type="entry name" value="PRY"/>
</dbReference>
<dbReference type="Pfam" id="PF00622">
    <property type="entry name" value="SPRY"/>
    <property type="match status" value="1"/>
</dbReference>
<sequence>MALALLSQKWPLLKIEDELSSTSLWYGVTRLICYCFFPYTPNVMDVTSLSKANHAGGPLDAMPSGARCSNTATNGSNVNAPMLTRCSVGKDLHFNCITIIYGPVHPGGEMIDQQVPVYDQSKEKQNILHIRDEIKKHQKIKSETILEGIETQSTSVLNKVYTELYIVTCDSTSINKEHEVWQAETAHLKDYSEASVIKCQDLFKPAEDETIRCVMTKGIAGIGKTVAAQKLNLDWANGKENQDLDFLFLLSFRKLNLRKGPYSLHELLQLFYPELKDINVRKMYDEHKVLFILDGLDESQLPLEFDEIENRLISDVSESASLDVLLTNLITGRLLPGALLWITSRPVAANQIPREYCHRVTEIRGFNDAQKDEYFRKHIRDPEMASRIISDIKATRSLYIMCHVPVFCWMAVTVLQDILSKDRKSGSKPRSLPTTLSEMYMHYIKIQTSISFEKHGPTQGKQLSLMSNKDIIVKLGKLAYQNLDSQNVLFTEQDLTNCGISVMEAATCPGLCTELVELENGLYPKKVYCFVHLSVQEFFAALYAFHEFVNGRIDSVKAFIKKRKGGTLLDFLKGALDRALDSKNGHLDLFARFLLGISHDSSRAILQDILGKTTSGSECNKKLIGYIKMLKRKDLSPERCINLIHCLLQLKDRTILQNDNNNQVSPSDTQPTPFQCSLLAYMFIMSEKPEEFDFRNNKTSEEAFRRLTPALLSCTRALLNFCDITTLQCATVASVLQSENSRLTVLDLGHNNLGDEGVIRLCCGLRNPNCKVETLNLRHNHVGHRGVNELCKVLTVSTSKLLTLDLSCNDLTDLGVAFLAWACCKLQALRLSGCLITKKGSSFLALVLRSNPFQMKELDLSYNPLGDLVDFPSELEKLEVDYREENRRKQGLRKYISDASELTLDPSTANGFLSLSEGNRTVTRQKKEQKNYPSTHERFDKCNQVLCKEGLCGRHYLEVECLHDVHIGMAYKRLERKGAGDNVTLGQNAVSWTLYASKDKFHAQHKKIIHNLRLPEIKSNESYRIGVFLDWPAGILSFYNISSESDKLTHLYAFHTTFTEPLYLGLRLQAPTSTISLIVK</sequence>
<dbReference type="Pfam" id="PF14484">
    <property type="entry name" value="FISNA"/>
    <property type="match status" value="1"/>
</dbReference>
<keyword evidence="5" id="KW-0547">Nucleotide-binding</keyword>
<evidence type="ECO:0000256" key="2">
    <source>
        <dbReference type="ARBA" id="ARBA00022490"/>
    </source>
</evidence>
<dbReference type="KEGG" id="otw:112237786"/>
<dbReference type="PANTHER" id="PTHR24106">
    <property type="entry name" value="NACHT, LRR AND CARD DOMAINS-CONTAINING"/>
    <property type="match status" value="1"/>
</dbReference>
<dbReference type="Pfam" id="PF13765">
    <property type="entry name" value="PRY"/>
    <property type="match status" value="1"/>
</dbReference>
<dbReference type="InterPro" id="IPR001611">
    <property type="entry name" value="Leu-rich_rpt"/>
</dbReference>
<evidence type="ECO:0000256" key="3">
    <source>
        <dbReference type="ARBA" id="ARBA00022614"/>
    </source>
</evidence>
<organism evidence="9 10">
    <name type="scientific">Oncorhynchus tshawytscha</name>
    <name type="common">Chinook salmon</name>
    <name type="synonym">Salmo tshawytscha</name>
    <dbReference type="NCBI Taxonomy" id="74940"/>
    <lineage>
        <taxon>Eukaryota</taxon>
        <taxon>Metazoa</taxon>
        <taxon>Chordata</taxon>
        <taxon>Craniata</taxon>
        <taxon>Vertebrata</taxon>
        <taxon>Euteleostomi</taxon>
        <taxon>Actinopterygii</taxon>
        <taxon>Neopterygii</taxon>
        <taxon>Teleostei</taxon>
        <taxon>Protacanthopterygii</taxon>
        <taxon>Salmoniformes</taxon>
        <taxon>Salmonidae</taxon>
        <taxon>Salmoninae</taxon>
        <taxon>Oncorhynchus</taxon>
    </lineage>
</organism>
<name>A0AAZ3P181_ONCTS</name>
<evidence type="ECO:0000256" key="4">
    <source>
        <dbReference type="ARBA" id="ARBA00022737"/>
    </source>
</evidence>
<dbReference type="InterPro" id="IPR051261">
    <property type="entry name" value="NLR"/>
</dbReference>
<keyword evidence="2" id="KW-0963">Cytoplasm</keyword>
<dbReference type="PROSITE" id="PS50837">
    <property type="entry name" value="NACHT"/>
    <property type="match status" value="1"/>
</dbReference>
<reference evidence="10" key="1">
    <citation type="journal article" date="2018" name="PLoS ONE">
        <title>Chinook salmon (Oncorhynchus tshawytscha) genome and transcriptome.</title>
        <authorList>
            <person name="Christensen K.A."/>
            <person name="Leong J.S."/>
            <person name="Sakhrani D."/>
            <person name="Biagi C.A."/>
            <person name="Minkley D.R."/>
            <person name="Withler R.E."/>
            <person name="Rondeau E.B."/>
            <person name="Koop B.F."/>
            <person name="Devlin R.H."/>
        </authorList>
    </citation>
    <scope>NUCLEOTIDE SEQUENCE [LARGE SCALE GENOMIC DNA]</scope>
</reference>